<evidence type="ECO:0000256" key="1">
    <source>
        <dbReference type="SAM" id="MobiDB-lite"/>
    </source>
</evidence>
<protein>
    <submittedName>
        <fullName evidence="2">Uncharacterized protein</fullName>
    </submittedName>
</protein>
<reference evidence="2" key="1">
    <citation type="submission" date="2021-07" db="EMBL/GenBank/DDBJ databases">
        <authorList>
            <person name="Durling M."/>
        </authorList>
    </citation>
    <scope>NUCLEOTIDE SEQUENCE</scope>
</reference>
<proteinExistence type="predicted"/>
<gene>
    <name evidence="2" type="ORF">HYALB_00006627</name>
</gene>
<organism evidence="2 3">
    <name type="scientific">Hymenoscyphus albidus</name>
    <dbReference type="NCBI Taxonomy" id="595503"/>
    <lineage>
        <taxon>Eukaryota</taxon>
        <taxon>Fungi</taxon>
        <taxon>Dikarya</taxon>
        <taxon>Ascomycota</taxon>
        <taxon>Pezizomycotina</taxon>
        <taxon>Leotiomycetes</taxon>
        <taxon>Helotiales</taxon>
        <taxon>Helotiaceae</taxon>
        <taxon>Hymenoscyphus</taxon>
    </lineage>
</organism>
<comment type="caution">
    <text evidence="2">The sequence shown here is derived from an EMBL/GenBank/DDBJ whole genome shotgun (WGS) entry which is preliminary data.</text>
</comment>
<dbReference type="OrthoDB" id="10396064at2759"/>
<sequence>MNQKRSRSPTGSNRSRSGTPGLTGSTLVNSPVGGSPRLDNRDPIPPGAVNRRDHRAAPGFDRRLQTHGRGSNESSDNSRSPSPDRISVGSSFVIDARGSTRAGSGSGVTDGPSHRYSSPTEHESTGHRVEGFLTSQRQYDQANPGPRRGRSIGTNSPVPSESRAEDSSGVGQPRSPSSSWVTGDIKRTRR</sequence>
<feature type="compositionally biased region" description="Basic and acidic residues" evidence="1">
    <location>
        <begin position="120"/>
        <end position="130"/>
    </location>
</feature>
<dbReference type="Proteomes" id="UP000701801">
    <property type="component" value="Unassembled WGS sequence"/>
</dbReference>
<feature type="region of interest" description="Disordered" evidence="1">
    <location>
        <begin position="1"/>
        <end position="190"/>
    </location>
</feature>
<feature type="compositionally biased region" description="Polar residues" evidence="1">
    <location>
        <begin position="8"/>
        <end position="29"/>
    </location>
</feature>
<evidence type="ECO:0000313" key="3">
    <source>
        <dbReference type="Proteomes" id="UP000701801"/>
    </source>
</evidence>
<name>A0A9N9LZR0_9HELO</name>
<dbReference type="EMBL" id="CAJVRM010000685">
    <property type="protein sequence ID" value="CAG8982818.1"/>
    <property type="molecule type" value="Genomic_DNA"/>
</dbReference>
<feature type="compositionally biased region" description="Low complexity" evidence="1">
    <location>
        <begin position="71"/>
        <end position="87"/>
    </location>
</feature>
<dbReference type="AlphaFoldDB" id="A0A9N9LZR0"/>
<keyword evidence="3" id="KW-1185">Reference proteome</keyword>
<accession>A0A9N9LZR0</accession>
<evidence type="ECO:0000313" key="2">
    <source>
        <dbReference type="EMBL" id="CAG8982818.1"/>
    </source>
</evidence>